<dbReference type="InterPro" id="IPR004875">
    <property type="entry name" value="DDE_SF_endonuclease_dom"/>
</dbReference>
<dbReference type="VEuPathDB" id="FungiDB:FOXG_21959"/>
<dbReference type="PANTHER" id="PTHR10039:SF5">
    <property type="entry name" value="NACHT DOMAIN-CONTAINING PROTEIN"/>
    <property type="match status" value="1"/>
</dbReference>
<dbReference type="Pfam" id="PF03184">
    <property type="entry name" value="DDE_1"/>
    <property type="match status" value="1"/>
</dbReference>
<keyword evidence="3" id="KW-0040">ANK repeat</keyword>
<evidence type="ECO:0000259" key="5">
    <source>
        <dbReference type="PROSITE" id="PS50837"/>
    </source>
</evidence>
<dbReference type="SUPFAM" id="SSF48403">
    <property type="entry name" value="Ankyrin repeat"/>
    <property type="match status" value="1"/>
</dbReference>
<reference evidence="7 8" key="1">
    <citation type="journal article" date="2018" name="Sci. Rep.">
        <title>Characterisation of pathogen-specific regions and novel effector candidates in Fusarium oxysporum f. sp. cepae.</title>
        <authorList>
            <person name="Armitage A.D."/>
            <person name="Taylor A."/>
            <person name="Sobczyk M.K."/>
            <person name="Baxter L."/>
            <person name="Greenfield B.P."/>
            <person name="Bates H.J."/>
            <person name="Wilson F."/>
            <person name="Jackson A.C."/>
            <person name="Ott S."/>
            <person name="Harrison R.J."/>
            <person name="Clarkson J.P."/>
        </authorList>
    </citation>
    <scope>NUCLEOTIDE SEQUENCE [LARGE SCALE GENOMIC DNA]</scope>
    <source>
        <strain evidence="7 8">Fo_A28</strain>
    </source>
</reference>
<dbReference type="Pfam" id="PF00023">
    <property type="entry name" value="Ank"/>
    <property type="match status" value="1"/>
</dbReference>
<dbReference type="InterPro" id="IPR007111">
    <property type="entry name" value="NACHT_NTPase"/>
</dbReference>
<feature type="region of interest" description="Disordered" evidence="4">
    <location>
        <begin position="696"/>
        <end position="721"/>
    </location>
</feature>
<dbReference type="VEuPathDB" id="FungiDB:FOXG_07196"/>
<dbReference type="Pfam" id="PF12796">
    <property type="entry name" value="Ank_2"/>
    <property type="match status" value="1"/>
</dbReference>
<protein>
    <recommendedName>
        <fullName evidence="9">HTH CENPB-type domain-containing protein</fullName>
    </recommendedName>
</protein>
<dbReference type="PANTHER" id="PTHR10039">
    <property type="entry name" value="AMELOGENIN"/>
    <property type="match status" value="1"/>
</dbReference>
<evidence type="ECO:0000256" key="2">
    <source>
        <dbReference type="ARBA" id="ARBA00023125"/>
    </source>
</evidence>
<dbReference type="VEuPathDB" id="FungiDB:FOC1_g10000056"/>
<feature type="repeat" description="ANK" evidence="3">
    <location>
        <begin position="550"/>
        <end position="582"/>
    </location>
</feature>
<dbReference type="SUPFAM" id="SSF52540">
    <property type="entry name" value="P-loop containing nucleoside triphosphate hydrolases"/>
    <property type="match status" value="1"/>
</dbReference>
<dbReference type="InterPro" id="IPR006600">
    <property type="entry name" value="HTH_CenpB_DNA-bd_dom"/>
</dbReference>
<gene>
    <name evidence="7" type="ORF">BFJ68_g16828</name>
</gene>
<feature type="domain" description="HTH CENPB-type" evidence="6">
    <location>
        <begin position="748"/>
        <end position="819"/>
    </location>
</feature>
<evidence type="ECO:0000256" key="4">
    <source>
        <dbReference type="SAM" id="MobiDB-lite"/>
    </source>
</evidence>
<dbReference type="InterPro" id="IPR056884">
    <property type="entry name" value="NPHP3-like_N"/>
</dbReference>
<accession>A0A420P8T2</accession>
<dbReference type="VEuPathDB" id="FungiDB:FOC1_g10001312"/>
<evidence type="ECO:0000313" key="8">
    <source>
        <dbReference type="Proteomes" id="UP000285860"/>
    </source>
</evidence>
<evidence type="ECO:0000313" key="7">
    <source>
        <dbReference type="EMBL" id="RKK88937.1"/>
    </source>
</evidence>
<proteinExistence type="predicted"/>
<dbReference type="VEuPathDB" id="FungiDB:FOC4_g10000352"/>
<dbReference type="InterPro" id="IPR027417">
    <property type="entry name" value="P-loop_NTPase"/>
</dbReference>
<dbReference type="VEuPathDB" id="FungiDB:FOZG_12117"/>
<dbReference type="PROSITE" id="PS50297">
    <property type="entry name" value="ANK_REP_REGION"/>
    <property type="match status" value="3"/>
</dbReference>
<dbReference type="Gene3D" id="1.25.40.20">
    <property type="entry name" value="Ankyrin repeat-containing domain"/>
    <property type="match status" value="1"/>
</dbReference>
<evidence type="ECO:0008006" key="9">
    <source>
        <dbReference type="Google" id="ProtNLM"/>
    </source>
</evidence>
<comment type="caution">
    <text evidence="7">The sequence shown here is derived from an EMBL/GenBank/DDBJ whole genome shotgun (WGS) entry which is preliminary data.</text>
</comment>
<feature type="compositionally biased region" description="Acidic residues" evidence="4">
    <location>
        <begin position="1369"/>
        <end position="1383"/>
    </location>
</feature>
<dbReference type="Gene3D" id="3.40.50.300">
    <property type="entry name" value="P-loop containing nucleotide triphosphate hydrolases"/>
    <property type="match status" value="1"/>
</dbReference>
<feature type="repeat" description="ANK" evidence="3">
    <location>
        <begin position="584"/>
        <end position="616"/>
    </location>
</feature>
<dbReference type="InterPro" id="IPR002110">
    <property type="entry name" value="Ankyrin_rpt"/>
</dbReference>
<dbReference type="VEuPathDB" id="FungiDB:FOMG_18989"/>
<feature type="repeat" description="ANK" evidence="3">
    <location>
        <begin position="626"/>
        <end position="658"/>
    </location>
</feature>
<keyword evidence="2" id="KW-0238">DNA-binding</keyword>
<dbReference type="GO" id="GO:0003677">
    <property type="term" value="F:DNA binding"/>
    <property type="evidence" value="ECO:0007669"/>
    <property type="project" value="UniProtKB-KW"/>
</dbReference>
<sequence length="1441" mass="162858">MNEECLASLRFNNTRYDKISREHRGSFDWIWDHNQYSDWSKSDASRLLYIQGKPGSGKSTLTKYFGDHLLERELAAKSSIVATFFYSYREGELQRSHYSMLQSILYDILDQNEGFFYHRFQTEYRRQRRREPRVAWDYDSLKTVLKSLQDYPAKRLYLIIDAVDESQENDRRDILKLLFELCSKTKYCIAKVFVASRPVGELDLRISPSRLNFIRLQDETKRDISSFAHSFLDGLNLTHILAQAAEYIIENAQGVFLWVKLVGEQLVKSYGDGFSEEEIFGLLKQLPTQLEDFYKHMLEKMLEGKSDLVGDVKIFRFVLFAKRPLAVDELLHALGIPNNPDTQFTPSNDSFRKRIPSEQRIVSCGGNFLEIKGRHGTGINIPQLLSPQTNQPVGNGTVQVMHQTVREFFLDSNGDVAHSKFQMCDRDAHICISMTCIRYLMLCAANATPVAALPHVGFWTSEHFERYAQYLDEWPLAKYALQYLTHHIDGCHQDAGVVRIRSRLIDKLTDKPVVYLLEEWAAAEGGHVDTVAKLLVANADVNAEGAVKYGGQTALQAAAGGGHVEIVNKLLAANADVNAAPAANARTALQAAAGGGHVEIVDKLLAANADVNAAPAKHSGRAAKHSGRAALQAAAGGGHVEIVDKLLAANADVNAEGAAVYGRTAPQAAAGGGHMKIVDMLKQAIAVVISRQRLQKGLSRDASNRPKKALSLRDAERRYPGSKRPSIARIIKQLEAANTLDYELAIQPNMGRPRLLSDDEDEAVVSFVMWMQKSGLPASKSEIVDTVNTIRSRRDADAKPVRKMWYRRFRDDHPELDTSILKAKEAARYEYEEAGVEETKQWFKRLDEVITRYGIGASEIWNADQAGIRVRILRERVQCLVVRTNKKAATEVYSPNDRETCTVIGTGNAAGETTPPWLIFKAFPTLEWANIEGDLEMRFAQSDTAFSNGDITLEWARDFNRKSWDKSAAVQHRQLDFEEWFGCNEHLKSPSTAAASYDKPPGTEGKAEEDLVWWLLVIDGFSGHGSFAFREYCIKFNILVAFLLPHSTHMLQPMDLGVFQWLKNAHQKRLRDALRKGNLSFNRRDFAGSFKEIFNEGFTPAHIITGFEKSGIFPPTEVPAVSYLLKKKLKTRKAIDPALSSLLPAENRFPLASDTARDVSNRYHDILSSPTLRGLESVRKIVSEAIMLEDIVRNHVEDRQGRIEKRYHQRKRGKRAKPVGEYIHNVSLEELREQHTEDVNAGNKAQQRLQLRNLRSFAIRQMNEIRDEWRKKKEVIVNGVEKRLQFKQWLEHTGKDVEYASYDASRAEIRSQLNKKEDFFTIDTQLAPEAREAIRKARFADKPLSSADLSRLLCSDDTVDFTLTQAPADQDEDEDNDLSDEDDLKMPSSPPCLLDLESSLPTIPSTPCPPQHHARYDDAFINRMIEEAEALEATQALYDEQ</sequence>
<dbReference type="Proteomes" id="UP000285860">
    <property type="component" value="Unassembled WGS sequence"/>
</dbReference>
<organism evidence="7 8">
    <name type="scientific">Fusarium oxysporum</name>
    <name type="common">Fusarium vascular wilt</name>
    <dbReference type="NCBI Taxonomy" id="5507"/>
    <lineage>
        <taxon>Eukaryota</taxon>
        <taxon>Fungi</taxon>
        <taxon>Dikarya</taxon>
        <taxon>Ascomycota</taxon>
        <taxon>Pezizomycotina</taxon>
        <taxon>Sordariomycetes</taxon>
        <taxon>Hypocreomycetidae</taxon>
        <taxon>Hypocreales</taxon>
        <taxon>Nectriaceae</taxon>
        <taxon>Fusarium</taxon>
        <taxon>Fusarium oxysporum species complex</taxon>
    </lineage>
</organism>
<name>A0A420P8T2_FUSOX</name>
<dbReference type="PROSITE" id="PS51253">
    <property type="entry name" value="HTH_CENPB"/>
    <property type="match status" value="1"/>
</dbReference>
<dbReference type="EMBL" id="MRCY01000354">
    <property type="protein sequence ID" value="RKK88937.1"/>
    <property type="molecule type" value="Genomic_DNA"/>
</dbReference>
<dbReference type="VEuPathDB" id="FungiDB:FOZG_18524"/>
<dbReference type="VEuPathDB" id="FungiDB:FOC4_g10014158"/>
<feature type="domain" description="NACHT" evidence="5">
    <location>
        <begin position="46"/>
        <end position="198"/>
    </location>
</feature>
<dbReference type="Pfam" id="PF24883">
    <property type="entry name" value="NPHP3_N"/>
    <property type="match status" value="1"/>
</dbReference>
<keyword evidence="1" id="KW-0677">Repeat</keyword>
<dbReference type="SMART" id="SM00248">
    <property type="entry name" value="ANK"/>
    <property type="match status" value="5"/>
</dbReference>
<evidence type="ECO:0000256" key="3">
    <source>
        <dbReference type="PROSITE-ProRule" id="PRU00023"/>
    </source>
</evidence>
<dbReference type="VEuPathDB" id="FungiDB:HZS61_003064"/>
<dbReference type="InterPro" id="IPR036770">
    <property type="entry name" value="Ankyrin_rpt-contain_sf"/>
</dbReference>
<evidence type="ECO:0000256" key="1">
    <source>
        <dbReference type="ARBA" id="ARBA00022737"/>
    </source>
</evidence>
<evidence type="ECO:0000259" key="6">
    <source>
        <dbReference type="PROSITE" id="PS51253"/>
    </source>
</evidence>
<dbReference type="VEuPathDB" id="FungiDB:FOIG_04635"/>
<dbReference type="VEuPathDB" id="FungiDB:FOMG_17370"/>
<dbReference type="VEuPathDB" id="FungiDB:FOXG_14306"/>
<dbReference type="VEuPathDB" id="FungiDB:FOMG_19544"/>
<feature type="region of interest" description="Disordered" evidence="4">
    <location>
        <begin position="1364"/>
        <end position="1411"/>
    </location>
</feature>
<dbReference type="PROSITE" id="PS50837">
    <property type="entry name" value="NACHT"/>
    <property type="match status" value="1"/>
</dbReference>
<dbReference type="PROSITE" id="PS50088">
    <property type="entry name" value="ANK_REPEAT"/>
    <property type="match status" value="3"/>
</dbReference>